<proteinExistence type="predicted"/>
<dbReference type="Pfam" id="PF00534">
    <property type="entry name" value="Glycos_transf_1"/>
    <property type="match status" value="1"/>
</dbReference>
<name>A0A832V220_9ARCH</name>
<accession>A0A832V220</accession>
<dbReference type="SUPFAM" id="SSF53756">
    <property type="entry name" value="UDP-Glycosyltransferase/glycogen phosphorylase"/>
    <property type="match status" value="1"/>
</dbReference>
<dbReference type="PANTHER" id="PTHR46401">
    <property type="entry name" value="GLYCOSYLTRANSFERASE WBBK-RELATED"/>
    <property type="match status" value="1"/>
</dbReference>
<gene>
    <name evidence="3" type="ORF">H1016_04645</name>
</gene>
<organism evidence="3 4">
    <name type="scientific">Candidatus Naiadarchaeum limnaeum</name>
    <dbReference type="NCBI Taxonomy" id="2756139"/>
    <lineage>
        <taxon>Archaea</taxon>
        <taxon>Candidatus Undinarchaeota</taxon>
        <taxon>Candidatus Undinarchaeia</taxon>
        <taxon>Candidatus Naiadarchaeales</taxon>
        <taxon>Candidatus Naiadarchaeaceae</taxon>
        <taxon>Candidatus Naiadarchaeum</taxon>
    </lineage>
</organism>
<evidence type="ECO:0000313" key="3">
    <source>
        <dbReference type="EMBL" id="HIK00798.1"/>
    </source>
</evidence>
<dbReference type="EMBL" id="DVAB01000038">
    <property type="protein sequence ID" value="HIK00798.1"/>
    <property type="molecule type" value="Genomic_DNA"/>
</dbReference>
<keyword evidence="4" id="KW-1185">Reference proteome</keyword>
<dbReference type="InterPro" id="IPR001296">
    <property type="entry name" value="Glyco_trans_1"/>
</dbReference>
<keyword evidence="1" id="KW-0808">Transferase</keyword>
<feature type="domain" description="Glycosyl transferase family 1" evidence="2">
    <location>
        <begin position="2"/>
        <end position="128"/>
    </location>
</feature>
<protein>
    <submittedName>
        <fullName evidence="3">Glycosyltransferase family 4 protein</fullName>
    </submittedName>
</protein>
<dbReference type="CDD" id="cd03801">
    <property type="entry name" value="GT4_PimA-like"/>
    <property type="match status" value="1"/>
</dbReference>
<dbReference type="Gene3D" id="3.40.50.2000">
    <property type="entry name" value="Glycogen Phosphorylase B"/>
    <property type="match status" value="1"/>
</dbReference>
<evidence type="ECO:0000313" key="4">
    <source>
        <dbReference type="Proteomes" id="UP000646946"/>
    </source>
</evidence>
<dbReference type="Proteomes" id="UP000646946">
    <property type="component" value="Unassembled WGS sequence"/>
</dbReference>
<dbReference type="AlphaFoldDB" id="A0A832V220"/>
<reference evidence="3 4" key="1">
    <citation type="journal article" name="Nat. Commun.">
        <title>Undinarchaeota illuminate DPANN phylogeny and the impact of gene transfer on archaeal evolution.</title>
        <authorList>
            <person name="Dombrowski N."/>
            <person name="Williams T.A."/>
            <person name="Sun J."/>
            <person name="Woodcroft B.J."/>
            <person name="Lee J.H."/>
            <person name="Minh B.Q."/>
            <person name="Rinke C."/>
            <person name="Spang A."/>
        </authorList>
    </citation>
    <scope>NUCLEOTIDE SEQUENCE [LARGE SCALE GENOMIC DNA]</scope>
    <source>
        <strain evidence="3">MAG_bin1129</strain>
    </source>
</reference>
<evidence type="ECO:0000256" key="1">
    <source>
        <dbReference type="ARBA" id="ARBA00022679"/>
    </source>
</evidence>
<dbReference type="GO" id="GO:0016757">
    <property type="term" value="F:glycosyltransferase activity"/>
    <property type="evidence" value="ECO:0007669"/>
    <property type="project" value="InterPro"/>
</dbReference>
<dbReference type="PANTHER" id="PTHR46401:SF2">
    <property type="entry name" value="GLYCOSYLTRANSFERASE WBBK-RELATED"/>
    <property type="match status" value="1"/>
</dbReference>
<comment type="caution">
    <text evidence="3">The sequence shown here is derived from an EMBL/GenBank/DDBJ whole genome shotgun (WGS) entry which is preliminary data.</text>
</comment>
<sequence>MDLLIDAFSELGKKFSNYKLIIAGPIIENEFYQSLIAEVKRKQLSARVTFAGEKTPQEIAQIMNESKLFVMPSRTEGYGIALREALVCGLLAVATNIGGLKEAGKSKNCVFVNPNSDEIAQAIEKQLNRAK</sequence>
<evidence type="ECO:0000259" key="2">
    <source>
        <dbReference type="Pfam" id="PF00534"/>
    </source>
</evidence>